<keyword evidence="4" id="KW-0274">FAD</keyword>
<evidence type="ECO:0000313" key="7">
    <source>
        <dbReference type="EMBL" id="BCU80702.1"/>
    </source>
</evidence>
<dbReference type="GO" id="GO:0003955">
    <property type="term" value="F:NAD(P)H dehydrogenase (quinone) activity"/>
    <property type="evidence" value="ECO:0007669"/>
    <property type="project" value="TreeGrafter"/>
</dbReference>
<dbReference type="Gene3D" id="3.50.50.100">
    <property type="match status" value="1"/>
</dbReference>
<keyword evidence="3" id="KW-0285">Flavoprotein</keyword>
<dbReference type="PRINTS" id="PR00368">
    <property type="entry name" value="FADPNR"/>
</dbReference>
<feature type="domain" description="FAD/NAD(P)-binding" evidence="6">
    <location>
        <begin position="3"/>
        <end position="306"/>
    </location>
</feature>
<keyword evidence="8" id="KW-1185">Reference proteome</keyword>
<dbReference type="GO" id="GO:0019646">
    <property type="term" value="P:aerobic electron transport chain"/>
    <property type="evidence" value="ECO:0007669"/>
    <property type="project" value="TreeGrafter"/>
</dbReference>
<evidence type="ECO:0000256" key="4">
    <source>
        <dbReference type="ARBA" id="ARBA00022827"/>
    </source>
</evidence>
<dbReference type="InterPro" id="IPR036188">
    <property type="entry name" value="FAD/NAD-bd_sf"/>
</dbReference>
<dbReference type="InterPro" id="IPR051169">
    <property type="entry name" value="NADH-Q_oxidoreductase"/>
</dbReference>
<evidence type="ECO:0000259" key="6">
    <source>
        <dbReference type="Pfam" id="PF07992"/>
    </source>
</evidence>
<dbReference type="PANTHER" id="PTHR42913">
    <property type="entry name" value="APOPTOSIS-INDUCING FACTOR 1"/>
    <property type="match status" value="1"/>
</dbReference>
<comment type="similarity">
    <text evidence="2">Belongs to the NADH dehydrogenase family.</text>
</comment>
<proteinExistence type="inferred from homology"/>
<dbReference type="EMBL" id="AP024601">
    <property type="protein sequence ID" value="BCU80702.1"/>
    <property type="molecule type" value="Genomic_DNA"/>
</dbReference>
<organism evidence="7 8">
    <name type="scientific">Polycladomyces abyssicola</name>
    <dbReference type="NCBI Taxonomy" id="1125966"/>
    <lineage>
        <taxon>Bacteria</taxon>
        <taxon>Bacillati</taxon>
        <taxon>Bacillota</taxon>
        <taxon>Bacilli</taxon>
        <taxon>Bacillales</taxon>
        <taxon>Thermoactinomycetaceae</taxon>
        <taxon>Polycladomyces</taxon>
    </lineage>
</organism>
<gene>
    <name evidence="7" type="ORF">JIR001_04850</name>
</gene>
<dbReference type="SUPFAM" id="SSF51905">
    <property type="entry name" value="FAD/NAD(P)-binding domain"/>
    <property type="match status" value="1"/>
</dbReference>
<dbReference type="InterPro" id="IPR023753">
    <property type="entry name" value="FAD/NAD-binding_dom"/>
</dbReference>
<keyword evidence="5" id="KW-0560">Oxidoreductase</keyword>
<evidence type="ECO:0000256" key="2">
    <source>
        <dbReference type="ARBA" id="ARBA00005272"/>
    </source>
</evidence>
<evidence type="ECO:0000256" key="1">
    <source>
        <dbReference type="ARBA" id="ARBA00001974"/>
    </source>
</evidence>
<dbReference type="Pfam" id="PF07992">
    <property type="entry name" value="Pyr_redox_2"/>
    <property type="match status" value="1"/>
</dbReference>
<reference evidence="7" key="2">
    <citation type="journal article" date="2021" name="Microbiol. Resour. Announc.">
        <title>Complete Genome Sequence of Polycladomyces abyssicola JIR-001T, Isolated from Hemipelagic Sediment in Deep Seawater.</title>
        <authorList>
            <person name="Tsubouchi T."/>
            <person name="Kaneko Y."/>
        </authorList>
    </citation>
    <scope>NUCLEOTIDE SEQUENCE</scope>
    <source>
        <strain evidence="7">JIR-001</strain>
    </source>
</reference>
<dbReference type="RefSeq" id="WP_212774041.1">
    <property type="nucleotide sequence ID" value="NZ_AP024601.1"/>
</dbReference>
<dbReference type="PANTHER" id="PTHR42913:SF3">
    <property type="entry name" value="64 KDA MITOCHONDRIAL NADH DEHYDROGENASE (EUROFUNG)"/>
    <property type="match status" value="1"/>
</dbReference>
<protein>
    <submittedName>
        <fullName evidence="7">Dehydrogenase</fullName>
    </submittedName>
</protein>
<evidence type="ECO:0000313" key="8">
    <source>
        <dbReference type="Proteomes" id="UP000677436"/>
    </source>
</evidence>
<name>A0A8D5ZMB5_9BACL</name>
<dbReference type="AlphaFoldDB" id="A0A8D5ZMB5"/>
<dbReference type="Proteomes" id="UP000677436">
    <property type="component" value="Chromosome"/>
</dbReference>
<dbReference type="KEGG" id="pabs:JIR001_04850"/>
<reference evidence="7" key="1">
    <citation type="journal article" date="2013" name="Int. J. Syst. Evol. Microbiol.">
        <title>Polycladomyces abyssicola gen. nov., sp. nov., a thermophilic filamentous bacterium isolated from hemipelagic sediment.</title>
        <authorList>
            <person name="Tsubouchi T."/>
            <person name="Shimane Y."/>
            <person name="Mori K."/>
            <person name="Usui K."/>
            <person name="Hiraki T."/>
            <person name="Tame A."/>
            <person name="Uematsu K."/>
            <person name="Maruyama T."/>
            <person name="Hatada Y."/>
        </authorList>
    </citation>
    <scope>NUCLEOTIDE SEQUENCE</scope>
    <source>
        <strain evidence="7">JIR-001</strain>
    </source>
</reference>
<sequence>MKRLVIVGGGFAGVWSAIGAAWKLHEKRADHIEIVLISPHPDLHIRPRLYEQDLNDVCVPLDSVLQPVGIQRIQGMVRSVHPVEKQIVLDGERTMSYDRLVLAAGSRLHRPDIPGLDEWAFDVDTYEGAVKLDRHLRRLPHHPLPGREVVVVVGGGFTGVEIATEMVDRLQKIGLNDRRIVLVEKGAVLGADWGPHLRSVVEKALDDLEIETRLSTSIRSVTRTGVELDTGERITAATVIWAAGMRANPLTRTIPAKKDELGRLSVDEYLRVNGHPHLFAAGDIAKAKTDETHHALMSCQHAIPQGKIAGHNAAADLLDEPLKPYRQERYVTCLDLGPWGAVYTEGWDRAVKATKKEAKKIKQTINRVWIYPPVGNTADILAVAAPDASHRRNN</sequence>
<evidence type="ECO:0000256" key="3">
    <source>
        <dbReference type="ARBA" id="ARBA00022630"/>
    </source>
</evidence>
<dbReference type="PRINTS" id="PR00411">
    <property type="entry name" value="PNDRDTASEI"/>
</dbReference>
<accession>A0A8D5ZMB5</accession>
<evidence type="ECO:0000256" key="5">
    <source>
        <dbReference type="ARBA" id="ARBA00023002"/>
    </source>
</evidence>
<comment type="cofactor">
    <cofactor evidence="1">
        <name>FAD</name>
        <dbReference type="ChEBI" id="CHEBI:57692"/>
    </cofactor>
</comment>